<dbReference type="Proteomes" id="UP000177701">
    <property type="component" value="Unassembled WGS sequence"/>
</dbReference>
<evidence type="ECO:0000313" key="6">
    <source>
        <dbReference type="EMBL" id="OGD15815.1"/>
    </source>
</evidence>
<keyword evidence="2 5" id="KW-0812">Transmembrane</keyword>
<protein>
    <submittedName>
        <fullName evidence="6">NADH dehydrogenase</fullName>
    </submittedName>
</protein>
<dbReference type="Pfam" id="PF00146">
    <property type="entry name" value="NADHdh"/>
    <property type="match status" value="1"/>
</dbReference>
<proteinExistence type="predicted"/>
<feature type="transmembrane region" description="Helical" evidence="5">
    <location>
        <begin position="70"/>
        <end position="93"/>
    </location>
</feature>
<feature type="transmembrane region" description="Helical" evidence="5">
    <location>
        <begin position="142"/>
        <end position="163"/>
    </location>
</feature>
<keyword evidence="3 5" id="KW-1133">Transmembrane helix</keyword>
<feature type="transmembrane region" description="Helical" evidence="5">
    <location>
        <begin position="312"/>
        <end position="335"/>
    </location>
</feature>
<gene>
    <name evidence="6" type="ORF">A2V47_01385</name>
</gene>
<name>A0A1F5ABH1_9BACT</name>
<dbReference type="AlphaFoldDB" id="A0A1F5ABH1"/>
<evidence type="ECO:0000256" key="1">
    <source>
        <dbReference type="ARBA" id="ARBA00004141"/>
    </source>
</evidence>
<feature type="transmembrane region" description="Helical" evidence="5">
    <location>
        <begin position="108"/>
        <end position="130"/>
    </location>
</feature>
<feature type="transmembrane region" description="Helical" evidence="5">
    <location>
        <begin position="237"/>
        <end position="262"/>
    </location>
</feature>
<dbReference type="PANTHER" id="PTHR43359">
    <property type="entry name" value="FORMATE HYDROGENLYASE SUBUNIT 4"/>
    <property type="match status" value="1"/>
</dbReference>
<comment type="subcellular location">
    <subcellularLocation>
        <location evidence="1">Membrane</location>
        <topology evidence="1">Multi-pass membrane protein</topology>
    </subcellularLocation>
</comment>
<evidence type="ECO:0000256" key="3">
    <source>
        <dbReference type="ARBA" id="ARBA00022989"/>
    </source>
</evidence>
<evidence type="ECO:0000256" key="2">
    <source>
        <dbReference type="ARBA" id="ARBA00022692"/>
    </source>
</evidence>
<dbReference type="PANTHER" id="PTHR43359:SF1">
    <property type="entry name" value="FORMATE HYDROGENLYASE SUBUNIT 4-RELATED"/>
    <property type="match status" value="1"/>
</dbReference>
<dbReference type="InterPro" id="IPR052561">
    <property type="entry name" value="ComplexI_Subunit1"/>
</dbReference>
<organism evidence="6 7">
    <name type="scientific">Candidatus Sediminicultor quintus</name>
    <dbReference type="NCBI Taxonomy" id="1797291"/>
    <lineage>
        <taxon>Bacteria</taxon>
        <taxon>Pseudomonadati</taxon>
        <taxon>Atribacterota</taxon>
        <taxon>Candidatus Phoenicimicrobiia</taxon>
        <taxon>Candidatus Pheonicimicrobiales</taxon>
        <taxon>Candidatus Phoenicimicrobiaceae</taxon>
        <taxon>Candidatus Sediminicultor</taxon>
    </lineage>
</organism>
<accession>A0A1F5ABH1</accession>
<dbReference type="InterPro" id="IPR001694">
    <property type="entry name" value="NADH_UbQ_OxRdtase_su1/FPO"/>
</dbReference>
<feature type="transmembrane region" description="Helical" evidence="5">
    <location>
        <begin position="6"/>
        <end position="30"/>
    </location>
</feature>
<dbReference type="EMBL" id="MEYH01000047">
    <property type="protein sequence ID" value="OGD15815.1"/>
    <property type="molecule type" value="Genomic_DNA"/>
</dbReference>
<evidence type="ECO:0000256" key="5">
    <source>
        <dbReference type="SAM" id="Phobius"/>
    </source>
</evidence>
<dbReference type="STRING" id="1797291.A2V47_01385"/>
<comment type="caution">
    <text evidence="6">The sequence shown here is derived from an EMBL/GenBank/DDBJ whole genome shotgun (WGS) entry which is preliminary data.</text>
</comment>
<feature type="transmembrane region" description="Helical" evidence="5">
    <location>
        <begin position="268"/>
        <end position="292"/>
    </location>
</feature>
<dbReference type="GO" id="GO:0005886">
    <property type="term" value="C:plasma membrane"/>
    <property type="evidence" value="ECO:0007669"/>
    <property type="project" value="TreeGrafter"/>
</dbReference>
<sequence length="336" mass="36512">MTSISLFEILVKIIGAIVIAFLGVVIGLFYKGIDRKLAARMQARVGPPIRQPFMDFFKLMIKENIVPQNAVPWIFNGAPIMALVSSITILLYLPVGNISPLLSGYGDIVLIIYLLTLPAIGMVVGGFASGSPYASVGAQREMVMMMSYELPLVTVVVAFGWKLSQVYPHLNIFSLTVINAHPIWELVGPLGFIGAILLFITLAAVTPGELSKVPFDAPEAETELAGGILVEYSGRNLALFGLADAVKIIVMTSLTVALFFPYNISHLLALSGAFALIVDTLFFLVKIFLVMFVEVTFIRVAVARLKIDQVSFAYWVPVSIIGFLGLMLIVLDTIIV</sequence>
<evidence type="ECO:0000256" key="4">
    <source>
        <dbReference type="ARBA" id="ARBA00023136"/>
    </source>
</evidence>
<reference evidence="6 7" key="1">
    <citation type="journal article" date="2016" name="Nat. Commun.">
        <title>Thousands of microbial genomes shed light on interconnected biogeochemical processes in an aquifer system.</title>
        <authorList>
            <person name="Anantharaman K."/>
            <person name="Brown C.T."/>
            <person name="Hug L.A."/>
            <person name="Sharon I."/>
            <person name="Castelle C.J."/>
            <person name="Probst A.J."/>
            <person name="Thomas B.C."/>
            <person name="Singh A."/>
            <person name="Wilkins M.J."/>
            <person name="Karaoz U."/>
            <person name="Brodie E.L."/>
            <person name="Williams K.H."/>
            <person name="Hubbard S.S."/>
            <person name="Banfield J.F."/>
        </authorList>
    </citation>
    <scope>NUCLEOTIDE SEQUENCE [LARGE SCALE GENOMIC DNA]</scope>
</reference>
<evidence type="ECO:0000313" key="7">
    <source>
        <dbReference type="Proteomes" id="UP000177701"/>
    </source>
</evidence>
<feature type="transmembrane region" description="Helical" evidence="5">
    <location>
        <begin position="183"/>
        <end position="205"/>
    </location>
</feature>
<keyword evidence="4 5" id="KW-0472">Membrane</keyword>